<dbReference type="Proteomes" id="UP000664534">
    <property type="component" value="Unassembled WGS sequence"/>
</dbReference>
<comment type="caution">
    <text evidence="1">The sequence shown here is derived from an EMBL/GenBank/DDBJ whole genome shotgun (WGS) entry which is preliminary data.</text>
</comment>
<evidence type="ECO:0000313" key="2">
    <source>
        <dbReference type="Proteomes" id="UP000664534"/>
    </source>
</evidence>
<sequence length="416" mass="46770">MALEPSDGWLWVSLAILGYFGSLTVHGQLLAIRQASEVTRHGKRPNISQHTEDALKLKALGELIQSPDQDIRAASVKVITDRVIRDGPAWDMITGDIAGTDIERRDKALACLRFLYPHGELVDIVVDCSHSTYKAVVDCLCNLLPEAQRAEKRSAFRTQSERNALYVLHHILDFDVPKAVEVGVISRWLVQYPFGGMGASNYKKKKNVLEILENGSYYEDSDFGGTMRAMLLYMSRTSLLRKEMLEHGLLDFPKGNNIPVGLDFPRREQWLWTDDIKDDREMPENTPSTDSYRARMRRGAVAEGASIRPMEESFEEQALRRRRREAMVLGEAGRPIERADIIEREPLLGEFRVQGMASPDDEQEGESVVAVADGDLGEELELLVEEGIIEAESIGNGGWWGWLKRLRPDGLAPEPA</sequence>
<dbReference type="OrthoDB" id="5385189at2759"/>
<protein>
    <submittedName>
        <fullName evidence="1">Uncharacterized protein</fullName>
    </submittedName>
</protein>
<reference evidence="1" key="1">
    <citation type="submission" date="2021-03" db="EMBL/GenBank/DDBJ databases">
        <authorList>
            <person name="Tagirdzhanova G."/>
        </authorList>
    </citation>
    <scope>NUCLEOTIDE SEQUENCE</scope>
</reference>
<gene>
    <name evidence="1" type="ORF">IMSHALPRED_006946</name>
</gene>
<evidence type="ECO:0000313" key="1">
    <source>
        <dbReference type="EMBL" id="CAF9926377.1"/>
    </source>
</evidence>
<keyword evidence="2" id="KW-1185">Reference proteome</keyword>
<dbReference type="EMBL" id="CAJPDT010000043">
    <property type="protein sequence ID" value="CAF9926377.1"/>
    <property type="molecule type" value="Genomic_DNA"/>
</dbReference>
<accession>A0A8H3IFR1</accession>
<dbReference type="AlphaFoldDB" id="A0A8H3IFR1"/>
<organism evidence="1 2">
    <name type="scientific">Imshaugia aleurites</name>
    <dbReference type="NCBI Taxonomy" id="172621"/>
    <lineage>
        <taxon>Eukaryota</taxon>
        <taxon>Fungi</taxon>
        <taxon>Dikarya</taxon>
        <taxon>Ascomycota</taxon>
        <taxon>Pezizomycotina</taxon>
        <taxon>Lecanoromycetes</taxon>
        <taxon>OSLEUM clade</taxon>
        <taxon>Lecanoromycetidae</taxon>
        <taxon>Lecanorales</taxon>
        <taxon>Lecanorineae</taxon>
        <taxon>Parmeliaceae</taxon>
        <taxon>Imshaugia</taxon>
    </lineage>
</organism>
<name>A0A8H3IFR1_9LECA</name>
<proteinExistence type="predicted"/>